<evidence type="ECO:0000256" key="1">
    <source>
        <dbReference type="SAM" id="MobiDB-lite"/>
    </source>
</evidence>
<dbReference type="RefSeq" id="WP_200275832.1">
    <property type="nucleotide sequence ID" value="NZ_JAENII010000002.1"/>
</dbReference>
<name>A0A934VEB6_9BACT</name>
<proteinExistence type="predicted"/>
<protein>
    <recommendedName>
        <fullName evidence="3">Cytochrome C Planctomycete-type domain-containing protein</fullName>
    </recommendedName>
</protein>
<feature type="compositionally biased region" description="Acidic residues" evidence="1">
    <location>
        <begin position="202"/>
        <end position="211"/>
    </location>
</feature>
<dbReference type="Pfam" id="PF07635">
    <property type="entry name" value="PSCyt1"/>
    <property type="match status" value="1"/>
</dbReference>
<evidence type="ECO:0000313" key="4">
    <source>
        <dbReference type="EMBL" id="MBK1825797.1"/>
    </source>
</evidence>
<feature type="transmembrane region" description="Helical" evidence="2">
    <location>
        <begin position="84"/>
        <end position="106"/>
    </location>
</feature>
<evidence type="ECO:0000256" key="2">
    <source>
        <dbReference type="SAM" id="Phobius"/>
    </source>
</evidence>
<accession>A0A934VEB6</accession>
<dbReference type="GO" id="GO:0020037">
    <property type="term" value="F:heme binding"/>
    <property type="evidence" value="ECO:0007669"/>
    <property type="project" value="InterPro"/>
</dbReference>
<comment type="caution">
    <text evidence="4">The sequence shown here is derived from an EMBL/GenBank/DDBJ whole genome shotgun (WGS) entry which is preliminary data.</text>
</comment>
<keyword evidence="2" id="KW-0472">Membrane</keyword>
<feature type="transmembrane region" description="Helical" evidence="2">
    <location>
        <begin position="53"/>
        <end position="72"/>
    </location>
</feature>
<organism evidence="4 5">
    <name type="scientific">Haloferula rosea</name>
    <dbReference type="NCBI Taxonomy" id="490093"/>
    <lineage>
        <taxon>Bacteria</taxon>
        <taxon>Pseudomonadati</taxon>
        <taxon>Verrucomicrobiota</taxon>
        <taxon>Verrucomicrobiia</taxon>
        <taxon>Verrucomicrobiales</taxon>
        <taxon>Verrucomicrobiaceae</taxon>
        <taxon>Haloferula</taxon>
    </lineage>
</organism>
<reference evidence="4" key="1">
    <citation type="submission" date="2021-01" db="EMBL/GenBank/DDBJ databases">
        <title>Modified the classification status of verrucomicrobia.</title>
        <authorList>
            <person name="Feng X."/>
        </authorList>
    </citation>
    <scope>NUCLEOTIDE SEQUENCE</scope>
    <source>
        <strain evidence="4">KCTC 22201</strain>
    </source>
</reference>
<feature type="transmembrane region" description="Helical" evidence="2">
    <location>
        <begin position="147"/>
        <end position="165"/>
    </location>
</feature>
<dbReference type="SUPFAM" id="SSF52047">
    <property type="entry name" value="RNI-like"/>
    <property type="match status" value="1"/>
</dbReference>
<dbReference type="Proteomes" id="UP000658278">
    <property type="component" value="Unassembled WGS sequence"/>
</dbReference>
<gene>
    <name evidence="4" type="ORF">JIN81_02100</name>
</gene>
<dbReference type="SUPFAM" id="SSF46626">
    <property type="entry name" value="Cytochrome c"/>
    <property type="match status" value="1"/>
</dbReference>
<evidence type="ECO:0000313" key="5">
    <source>
        <dbReference type="Proteomes" id="UP000658278"/>
    </source>
</evidence>
<dbReference type="PANTHER" id="PTHR35889:SF3">
    <property type="entry name" value="F-BOX DOMAIN-CONTAINING PROTEIN"/>
    <property type="match status" value="1"/>
</dbReference>
<sequence>MSDQEAPSAKPAIFLTVVGLLTIVGMVAMPLLAGEPDGQTATQWVRYLGRYHFIILHLPIGMLSLVILMELGKLFRSEKGSSTLVPAFFTAVSAVVAVVVGFLLYQSGDDNSELIQNHMWWGIGFASATIVAFCVKNWVDLAGGKGGFVYFLSLLASAGVMTVASHDGGESVHGKGYLRKEEPPALREWINQLPGAEKLPIEEDGSSDEPAEGSGATQEPVGVPLEEQVVYTHLIQPIFDQKCVSCHGEDKQKGKLRMDTYELTLAGGKEGDGFEPGNAEDSNIVYRIHLPLDDDEHMPPEDKKQMEDHEIAVLEWWINAGASPDLKVVDAEMPAEVKEAVSKLVPPEVAAAEAAAATSAQEEEAKAREALAAEVEKLQEVFPSALNFESQQSSGVTFTAVSMRKNFGDEELAKLAPLAPALVSVDLSATQVTDAGLLSLADASKLKMLRLSETQVTDAALEAVAGMVALESLNLYGTKVTNEGVLKLVDLPNLKRLYLWQTAVDAAGADAVRAKMPDCEVILGVEVGGE</sequence>
<feature type="transmembrane region" description="Helical" evidence="2">
    <location>
        <begin position="118"/>
        <end position="135"/>
    </location>
</feature>
<dbReference type="GO" id="GO:0009055">
    <property type="term" value="F:electron transfer activity"/>
    <property type="evidence" value="ECO:0007669"/>
    <property type="project" value="InterPro"/>
</dbReference>
<evidence type="ECO:0000259" key="3">
    <source>
        <dbReference type="Pfam" id="PF07635"/>
    </source>
</evidence>
<keyword evidence="2" id="KW-0812">Transmembrane</keyword>
<dbReference type="AlphaFoldDB" id="A0A934VEB6"/>
<dbReference type="PANTHER" id="PTHR35889">
    <property type="entry name" value="CYCLOINULO-OLIGOSACCHARIDE FRUCTANOTRANSFERASE-RELATED"/>
    <property type="match status" value="1"/>
</dbReference>
<feature type="domain" description="Cytochrome C Planctomycete-type" evidence="3">
    <location>
        <begin position="243"/>
        <end position="302"/>
    </location>
</feature>
<feature type="region of interest" description="Disordered" evidence="1">
    <location>
        <begin position="199"/>
        <end position="221"/>
    </location>
</feature>
<keyword evidence="2" id="KW-1133">Transmembrane helix</keyword>
<feature type="transmembrane region" description="Helical" evidence="2">
    <location>
        <begin position="12"/>
        <end position="33"/>
    </location>
</feature>
<dbReference type="Gene3D" id="3.80.10.10">
    <property type="entry name" value="Ribonuclease Inhibitor"/>
    <property type="match status" value="1"/>
</dbReference>
<dbReference type="InterPro" id="IPR011429">
    <property type="entry name" value="Cyt_c_Planctomycete-type"/>
</dbReference>
<keyword evidence="5" id="KW-1185">Reference proteome</keyword>
<dbReference type="EMBL" id="JAENII010000002">
    <property type="protein sequence ID" value="MBK1825797.1"/>
    <property type="molecule type" value="Genomic_DNA"/>
</dbReference>
<dbReference type="InterPro" id="IPR032675">
    <property type="entry name" value="LRR_dom_sf"/>
</dbReference>
<dbReference type="InterPro" id="IPR036909">
    <property type="entry name" value="Cyt_c-like_dom_sf"/>
</dbReference>